<dbReference type="EMBL" id="MU864485">
    <property type="protein sequence ID" value="KAK4184524.1"/>
    <property type="molecule type" value="Genomic_DNA"/>
</dbReference>
<keyword evidence="6" id="KW-0560">Oxidoreductase</keyword>
<evidence type="ECO:0000256" key="4">
    <source>
        <dbReference type="ARBA" id="ARBA00022723"/>
    </source>
</evidence>
<feature type="transmembrane region" description="Helical" evidence="9">
    <location>
        <begin position="14"/>
        <end position="34"/>
    </location>
</feature>
<dbReference type="InterPro" id="IPR001128">
    <property type="entry name" value="Cyt_P450"/>
</dbReference>
<feature type="binding site" description="axial binding residue" evidence="7">
    <location>
        <position position="502"/>
    </location>
    <ligand>
        <name>heme</name>
        <dbReference type="ChEBI" id="CHEBI:30413"/>
    </ligand>
    <ligandPart>
        <name>Fe</name>
        <dbReference type="ChEBI" id="CHEBI:18248"/>
    </ligandPart>
</feature>
<comment type="cofactor">
    <cofactor evidence="1 7">
        <name>heme</name>
        <dbReference type="ChEBI" id="CHEBI:30413"/>
    </cofactor>
</comment>
<evidence type="ECO:0000256" key="5">
    <source>
        <dbReference type="ARBA" id="ARBA00023004"/>
    </source>
</evidence>
<feature type="transmembrane region" description="Helical" evidence="9">
    <location>
        <begin position="337"/>
        <end position="358"/>
    </location>
</feature>
<protein>
    <submittedName>
        <fullName evidence="10">Cytochrome P450</fullName>
    </submittedName>
</protein>
<dbReference type="GO" id="GO:0008395">
    <property type="term" value="F:steroid hydroxylase activity"/>
    <property type="evidence" value="ECO:0007669"/>
    <property type="project" value="TreeGrafter"/>
</dbReference>
<dbReference type="Pfam" id="PF00067">
    <property type="entry name" value="p450"/>
    <property type="match status" value="1"/>
</dbReference>
<feature type="compositionally biased region" description="Basic and acidic residues" evidence="8">
    <location>
        <begin position="156"/>
        <end position="165"/>
    </location>
</feature>
<keyword evidence="6" id="KW-0503">Monooxygenase</keyword>
<keyword evidence="9" id="KW-0472">Membrane</keyword>
<comment type="caution">
    <text evidence="10">The sequence shown here is derived from an EMBL/GenBank/DDBJ whole genome shotgun (WGS) entry which is preliminary data.</text>
</comment>
<keyword evidence="9" id="KW-1133">Transmembrane helix</keyword>
<dbReference type="PANTHER" id="PTHR24304:SF2">
    <property type="entry name" value="24-HYDROXYCHOLESTEROL 7-ALPHA-HYDROXYLASE"/>
    <property type="match status" value="1"/>
</dbReference>
<evidence type="ECO:0000256" key="6">
    <source>
        <dbReference type="ARBA" id="ARBA00023033"/>
    </source>
</evidence>
<dbReference type="Proteomes" id="UP001302126">
    <property type="component" value="Unassembled WGS sequence"/>
</dbReference>
<keyword evidence="3 7" id="KW-0349">Heme</keyword>
<dbReference type="GO" id="GO:0020037">
    <property type="term" value="F:heme binding"/>
    <property type="evidence" value="ECO:0007669"/>
    <property type="project" value="InterPro"/>
</dbReference>
<organism evidence="10 11">
    <name type="scientific">Podospora australis</name>
    <dbReference type="NCBI Taxonomy" id="1536484"/>
    <lineage>
        <taxon>Eukaryota</taxon>
        <taxon>Fungi</taxon>
        <taxon>Dikarya</taxon>
        <taxon>Ascomycota</taxon>
        <taxon>Pezizomycotina</taxon>
        <taxon>Sordariomycetes</taxon>
        <taxon>Sordariomycetidae</taxon>
        <taxon>Sordariales</taxon>
        <taxon>Podosporaceae</taxon>
        <taxon>Podospora</taxon>
    </lineage>
</organism>
<dbReference type="PRINTS" id="PR00465">
    <property type="entry name" value="EP450IV"/>
</dbReference>
<evidence type="ECO:0000313" key="10">
    <source>
        <dbReference type="EMBL" id="KAK4184524.1"/>
    </source>
</evidence>
<keyword evidence="5 7" id="KW-0408">Iron</keyword>
<dbReference type="PANTHER" id="PTHR24304">
    <property type="entry name" value="CYTOCHROME P450 FAMILY 7"/>
    <property type="match status" value="1"/>
</dbReference>
<keyword evidence="4 7" id="KW-0479">Metal-binding</keyword>
<reference evidence="10" key="2">
    <citation type="submission" date="2023-05" db="EMBL/GenBank/DDBJ databases">
        <authorList>
            <consortium name="Lawrence Berkeley National Laboratory"/>
            <person name="Steindorff A."/>
            <person name="Hensen N."/>
            <person name="Bonometti L."/>
            <person name="Westerberg I."/>
            <person name="Brannstrom I.O."/>
            <person name="Guillou S."/>
            <person name="Cros-Aarteil S."/>
            <person name="Calhoun S."/>
            <person name="Haridas S."/>
            <person name="Kuo A."/>
            <person name="Mondo S."/>
            <person name="Pangilinan J."/>
            <person name="Riley R."/>
            <person name="Labutti K."/>
            <person name="Andreopoulos B."/>
            <person name="Lipzen A."/>
            <person name="Chen C."/>
            <person name="Yanf M."/>
            <person name="Daum C."/>
            <person name="Ng V."/>
            <person name="Clum A."/>
            <person name="Ohm R."/>
            <person name="Martin F."/>
            <person name="Silar P."/>
            <person name="Natvig D."/>
            <person name="Lalanne C."/>
            <person name="Gautier V."/>
            <person name="Ament-Velasquez S.L."/>
            <person name="Kruys A."/>
            <person name="Hutchinson M.I."/>
            <person name="Powell A.J."/>
            <person name="Barry K."/>
            <person name="Miller A.N."/>
            <person name="Grigoriev I.V."/>
            <person name="Debuchy R."/>
            <person name="Gladieux P."/>
            <person name="Thoren M.H."/>
            <person name="Johannesson H."/>
        </authorList>
    </citation>
    <scope>NUCLEOTIDE SEQUENCE</scope>
    <source>
        <strain evidence="10">PSN309</strain>
    </source>
</reference>
<evidence type="ECO:0000256" key="9">
    <source>
        <dbReference type="SAM" id="Phobius"/>
    </source>
</evidence>
<proteinExistence type="inferred from homology"/>
<evidence type="ECO:0000256" key="2">
    <source>
        <dbReference type="ARBA" id="ARBA00010617"/>
    </source>
</evidence>
<dbReference type="CDD" id="cd11040">
    <property type="entry name" value="CYP7_CYP8-like"/>
    <property type="match status" value="1"/>
</dbReference>
<evidence type="ECO:0000313" key="11">
    <source>
        <dbReference type="Proteomes" id="UP001302126"/>
    </source>
</evidence>
<dbReference type="GO" id="GO:0005506">
    <property type="term" value="F:iron ion binding"/>
    <property type="evidence" value="ECO:0007669"/>
    <property type="project" value="InterPro"/>
</dbReference>
<dbReference type="AlphaFoldDB" id="A0AAN7AFC0"/>
<dbReference type="Gene3D" id="1.10.630.10">
    <property type="entry name" value="Cytochrome P450"/>
    <property type="match status" value="1"/>
</dbReference>
<dbReference type="InterPro" id="IPR002403">
    <property type="entry name" value="Cyt_P450_E_grp-IV"/>
</dbReference>
<evidence type="ECO:0000256" key="1">
    <source>
        <dbReference type="ARBA" id="ARBA00001971"/>
    </source>
</evidence>
<dbReference type="InterPro" id="IPR036396">
    <property type="entry name" value="Cyt_P450_sf"/>
</dbReference>
<dbReference type="GO" id="GO:0016705">
    <property type="term" value="F:oxidoreductase activity, acting on paired donors, with incorporation or reduction of molecular oxygen"/>
    <property type="evidence" value="ECO:0007669"/>
    <property type="project" value="InterPro"/>
</dbReference>
<name>A0AAN7AFC0_9PEZI</name>
<dbReference type="InterPro" id="IPR050529">
    <property type="entry name" value="CYP450_sterol_14alpha_dmase"/>
</dbReference>
<accession>A0AAN7AFC0</accession>
<gene>
    <name evidence="10" type="ORF">QBC35DRAFT_50880</name>
</gene>
<dbReference type="SUPFAM" id="SSF48264">
    <property type="entry name" value="Cytochrome P450"/>
    <property type="match status" value="1"/>
</dbReference>
<sequence>MFEPTGKTSVTSRLFSNGPVVTILLSLLLLFAVWRRWNRGSQQHHGLSPPQLRETIPYVSNAFQFMTNKKAFIARATEALEKSPGHIIQYQLGPMKMYLMGNATTNVHAAIFRSAFTADPWILRIMENAGYQPSDLATLSADTTGNASVPYRPRRRGSDIEKDAPTKNQPQQQERVWYPLHKMYDENLVSAKAVDKLAPYYQTFWIEQLPSVEQGWIEDVKVGDFIKSHMTHAATKTIFGSLILEVNPGFVDAFWGFEKHVETLTIGLPDWLNQPAIRGRNKFRGMCRKWFELADTQYDWTRSDTPDWEPVFGSGVAKGLAGWAKSLGFKADTMGPLYILFFFGLHANPIPIGTWMVMELLKDPALLQAVKEEVSQCYLDDDPKRLDHRKLQTMPLLQSIHAETLRLHMGVLLTRTCTEDVTIAGYTFPKGSVFQAPTEVGHLDETVWGAPGHPASDFWAYRHTKEVTVPNEKTGEIKKQLQFSMDKRSGSFFPYGGGGPTCPGRNFAKAELFLTVGVLVSRVEMEFVEWLNPDGSHSDRAPSTGANYANAVAAGPDRDVKVRWRRVW</sequence>
<feature type="region of interest" description="Disordered" evidence="8">
    <location>
        <begin position="141"/>
        <end position="171"/>
    </location>
</feature>
<reference evidence="10" key="1">
    <citation type="journal article" date="2023" name="Mol. Phylogenet. Evol.">
        <title>Genome-scale phylogeny and comparative genomics of the fungal order Sordariales.</title>
        <authorList>
            <person name="Hensen N."/>
            <person name="Bonometti L."/>
            <person name="Westerberg I."/>
            <person name="Brannstrom I.O."/>
            <person name="Guillou S."/>
            <person name="Cros-Aarteil S."/>
            <person name="Calhoun S."/>
            <person name="Haridas S."/>
            <person name="Kuo A."/>
            <person name="Mondo S."/>
            <person name="Pangilinan J."/>
            <person name="Riley R."/>
            <person name="LaButti K."/>
            <person name="Andreopoulos B."/>
            <person name="Lipzen A."/>
            <person name="Chen C."/>
            <person name="Yan M."/>
            <person name="Daum C."/>
            <person name="Ng V."/>
            <person name="Clum A."/>
            <person name="Steindorff A."/>
            <person name="Ohm R.A."/>
            <person name="Martin F."/>
            <person name="Silar P."/>
            <person name="Natvig D.O."/>
            <person name="Lalanne C."/>
            <person name="Gautier V."/>
            <person name="Ament-Velasquez S.L."/>
            <person name="Kruys A."/>
            <person name="Hutchinson M.I."/>
            <person name="Powell A.J."/>
            <person name="Barry K."/>
            <person name="Miller A.N."/>
            <person name="Grigoriev I.V."/>
            <person name="Debuchy R."/>
            <person name="Gladieux P."/>
            <person name="Hiltunen Thoren M."/>
            <person name="Johannesson H."/>
        </authorList>
    </citation>
    <scope>NUCLEOTIDE SEQUENCE</scope>
    <source>
        <strain evidence="10">PSN309</strain>
    </source>
</reference>
<evidence type="ECO:0000256" key="7">
    <source>
        <dbReference type="PIRSR" id="PIRSR602403-1"/>
    </source>
</evidence>
<keyword evidence="9" id="KW-0812">Transmembrane</keyword>
<evidence type="ECO:0000256" key="3">
    <source>
        <dbReference type="ARBA" id="ARBA00022617"/>
    </source>
</evidence>
<keyword evidence="11" id="KW-1185">Reference proteome</keyword>
<evidence type="ECO:0000256" key="8">
    <source>
        <dbReference type="SAM" id="MobiDB-lite"/>
    </source>
</evidence>
<comment type="similarity">
    <text evidence="2">Belongs to the cytochrome P450 family.</text>
</comment>